<proteinExistence type="predicted"/>
<reference evidence="1" key="1">
    <citation type="submission" date="2021-11" db="EMBL/GenBank/DDBJ databases">
        <title>Complete genome sequence of Atopobiaceae bacterium TOC12.</title>
        <authorList>
            <person name="Morinaga K."/>
            <person name="Kusada H."/>
            <person name="Tamaki H."/>
        </authorList>
    </citation>
    <scope>NUCLEOTIDE SEQUENCE</scope>
    <source>
        <strain evidence="1">TOC12</strain>
    </source>
</reference>
<dbReference type="AlphaFoldDB" id="A0AAU9CPM2"/>
<gene>
    <name evidence="1" type="ORF">ATTO_14480</name>
</gene>
<name>A0AAU9CPM2_9ACTN</name>
<keyword evidence="2" id="KW-1185">Reference proteome</keyword>
<evidence type="ECO:0000313" key="2">
    <source>
        <dbReference type="Proteomes" id="UP001431186"/>
    </source>
</evidence>
<evidence type="ECO:0000313" key="1">
    <source>
        <dbReference type="EMBL" id="BDC91576.1"/>
    </source>
</evidence>
<protein>
    <submittedName>
        <fullName evidence="1">Uncharacterized protein</fullName>
    </submittedName>
</protein>
<sequence length="180" mass="18954">MGTTARTTARMRGFLGILGSLVTLGIVALMIVGGGVTAEKAPAGDQKVATAEGEGFSAGADDTEAVADAQDVAQGTPGVDERVSQLASLTANAACTDCYEVAEPLNEAARQVVEARQAQGAALMRGGYLDLLGNLWSCITWTADEVTLTFIKDVSVGDEVRCRVTHVQFERERWEKLCDS</sequence>
<dbReference type="Proteomes" id="UP001431186">
    <property type="component" value="Chromosome"/>
</dbReference>
<accession>A0AAU9CPM2</accession>
<organism evidence="1 2">
    <name type="scientific">Leptogranulimonas caecicola</name>
    <dbReference type="NCBI Taxonomy" id="2894156"/>
    <lineage>
        <taxon>Bacteria</taxon>
        <taxon>Bacillati</taxon>
        <taxon>Actinomycetota</taxon>
        <taxon>Coriobacteriia</taxon>
        <taxon>Coriobacteriales</taxon>
        <taxon>Kribbibacteriaceae</taxon>
        <taxon>Leptogranulimonas</taxon>
    </lineage>
</organism>
<dbReference type="RefSeq" id="WP_265591543.1">
    <property type="nucleotide sequence ID" value="NZ_AP025285.1"/>
</dbReference>
<dbReference type="KEGG" id="lcal:ATTO_14480"/>
<dbReference type="EMBL" id="AP025285">
    <property type="protein sequence ID" value="BDC91576.1"/>
    <property type="molecule type" value="Genomic_DNA"/>
</dbReference>